<dbReference type="SUPFAM" id="SSF55811">
    <property type="entry name" value="Nudix"/>
    <property type="match status" value="1"/>
</dbReference>
<dbReference type="InterPro" id="IPR015797">
    <property type="entry name" value="NUDIX_hydrolase-like_dom_sf"/>
</dbReference>
<evidence type="ECO:0000256" key="4">
    <source>
        <dbReference type="ARBA" id="ARBA00022801"/>
    </source>
</evidence>
<evidence type="ECO:0000256" key="1">
    <source>
        <dbReference type="ARBA" id="ARBA00001936"/>
    </source>
</evidence>
<evidence type="ECO:0000256" key="6">
    <source>
        <dbReference type="ARBA" id="ARBA00023211"/>
    </source>
</evidence>
<dbReference type="PANTHER" id="PTHR12992:SF11">
    <property type="entry name" value="MITOCHONDRIAL COENZYME A DIPHOSPHATASE NUDT8"/>
    <property type="match status" value="1"/>
</dbReference>
<comment type="cofactor">
    <cofactor evidence="2">
        <name>Mg(2+)</name>
        <dbReference type="ChEBI" id="CHEBI:18420"/>
    </cofactor>
</comment>
<dbReference type="RefSeq" id="WP_119117809.1">
    <property type="nucleotide sequence ID" value="NZ_QWVS01000026.1"/>
</dbReference>
<organism evidence="8 9">
    <name type="scientific">Peribacillus asahii</name>
    <dbReference type="NCBI Taxonomy" id="228899"/>
    <lineage>
        <taxon>Bacteria</taxon>
        <taxon>Bacillati</taxon>
        <taxon>Bacillota</taxon>
        <taxon>Bacilli</taxon>
        <taxon>Bacillales</taxon>
        <taxon>Bacillaceae</taxon>
        <taxon>Peribacillus</taxon>
    </lineage>
</organism>
<dbReference type="Gene3D" id="3.90.79.10">
    <property type="entry name" value="Nucleoside Triphosphate Pyrophosphohydrolase"/>
    <property type="match status" value="1"/>
</dbReference>
<proteinExistence type="predicted"/>
<dbReference type="PROSITE" id="PS51462">
    <property type="entry name" value="NUDIX"/>
    <property type="match status" value="1"/>
</dbReference>
<dbReference type="PANTHER" id="PTHR12992">
    <property type="entry name" value="NUDIX HYDROLASE"/>
    <property type="match status" value="1"/>
</dbReference>
<reference evidence="8 9" key="1">
    <citation type="submission" date="2018-08" db="EMBL/GenBank/DDBJ databases">
        <title>Bacillus jemisoniae sp. nov., Bacillus chryseoplanitiae sp. nov., Bacillus resnikiae sp. nov., and Bacillus frankliniae sp. nov., isolated from Viking spacecraft and associated surfaces.</title>
        <authorList>
            <person name="Seuylemezian A."/>
            <person name="Vaishampayan P."/>
        </authorList>
    </citation>
    <scope>NUCLEOTIDE SEQUENCE [LARGE SCALE GENOMIC DNA]</scope>
    <source>
        <strain evidence="8 9">MA001</strain>
    </source>
</reference>
<keyword evidence="6" id="KW-0464">Manganese</keyword>
<evidence type="ECO:0000256" key="5">
    <source>
        <dbReference type="ARBA" id="ARBA00022842"/>
    </source>
</evidence>
<dbReference type="GO" id="GO:0046872">
    <property type="term" value="F:metal ion binding"/>
    <property type="evidence" value="ECO:0007669"/>
    <property type="project" value="UniProtKB-KW"/>
</dbReference>
<dbReference type="InterPro" id="IPR000086">
    <property type="entry name" value="NUDIX_hydrolase_dom"/>
</dbReference>
<keyword evidence="5" id="KW-0460">Magnesium</keyword>
<dbReference type="Pfam" id="PF00293">
    <property type="entry name" value="NUDIX"/>
    <property type="match status" value="1"/>
</dbReference>
<dbReference type="EMBL" id="QWVS01000026">
    <property type="protein sequence ID" value="RID84308.1"/>
    <property type="molecule type" value="Genomic_DNA"/>
</dbReference>
<evidence type="ECO:0000313" key="9">
    <source>
        <dbReference type="Proteomes" id="UP000266016"/>
    </source>
</evidence>
<evidence type="ECO:0000313" key="8">
    <source>
        <dbReference type="EMBL" id="RID84308.1"/>
    </source>
</evidence>
<keyword evidence="4" id="KW-0378">Hydrolase</keyword>
<dbReference type="GO" id="GO:0010945">
    <property type="term" value="F:coenzyme A diphosphatase activity"/>
    <property type="evidence" value="ECO:0007669"/>
    <property type="project" value="InterPro"/>
</dbReference>
<dbReference type="CDD" id="cd03426">
    <property type="entry name" value="NUDIX_CoAse_Nudt7"/>
    <property type="match status" value="1"/>
</dbReference>
<evidence type="ECO:0000259" key="7">
    <source>
        <dbReference type="PROSITE" id="PS51462"/>
    </source>
</evidence>
<comment type="caution">
    <text evidence="8">The sequence shown here is derived from an EMBL/GenBank/DDBJ whole genome shotgun (WGS) entry which is preliminary data.</text>
</comment>
<evidence type="ECO:0000256" key="3">
    <source>
        <dbReference type="ARBA" id="ARBA00022723"/>
    </source>
</evidence>
<name>A0A398B669_9BACI</name>
<evidence type="ECO:0000256" key="2">
    <source>
        <dbReference type="ARBA" id="ARBA00001946"/>
    </source>
</evidence>
<keyword evidence="3" id="KW-0479">Metal-binding</keyword>
<accession>A0A398B669</accession>
<gene>
    <name evidence="8" type="ORF">D1953_13945</name>
</gene>
<comment type="cofactor">
    <cofactor evidence="1">
        <name>Mn(2+)</name>
        <dbReference type="ChEBI" id="CHEBI:29035"/>
    </cofactor>
</comment>
<dbReference type="InterPro" id="IPR045121">
    <property type="entry name" value="CoAse"/>
</dbReference>
<feature type="domain" description="Nudix hydrolase" evidence="7">
    <location>
        <begin position="23"/>
        <end position="160"/>
    </location>
</feature>
<dbReference type="Proteomes" id="UP000266016">
    <property type="component" value="Unassembled WGS sequence"/>
</dbReference>
<keyword evidence="9" id="KW-1185">Reference proteome</keyword>
<protein>
    <submittedName>
        <fullName evidence="8">CoA pyrophosphatase</fullName>
    </submittedName>
</protein>
<sequence length="207" mass="24034">MDAGELNKRLAAHKPSILGSETFSEFAVLLPLVEKEDGLHILFEERAHTLKRQPGDICFPGGRVDHDDRDEKQTAIRETMEELGLNRRDIGDLYPLDYIVTPFGTKITPFAGYIHNLDDIQVNQAEVASIFTVPLAFFMEHPPRIFQVNYKIELDEQFPLDLIIGGKNYDWQPRKMDEYFYRYENRVIWGLTARILTHFLEAFCQSK</sequence>
<dbReference type="AlphaFoldDB" id="A0A398B669"/>